<reference evidence="2" key="1">
    <citation type="submission" date="2021-04" db="EMBL/GenBank/DDBJ databases">
        <title>Draft genome of Fusarium avenaceum strain F156N33, isolated from an atmospheric sample in Virginia.</title>
        <authorList>
            <person name="Yang S."/>
            <person name="Vinatzer B.A."/>
            <person name="Coleman J."/>
        </authorList>
    </citation>
    <scope>NUCLEOTIDE SEQUENCE</scope>
    <source>
        <strain evidence="2">F156N33</strain>
    </source>
</reference>
<evidence type="ECO:0000313" key="3">
    <source>
        <dbReference type="Proteomes" id="UP000782241"/>
    </source>
</evidence>
<evidence type="ECO:0000313" key="2">
    <source>
        <dbReference type="EMBL" id="KAG5655662.1"/>
    </source>
</evidence>
<proteinExistence type="predicted"/>
<dbReference type="PANTHER" id="PTHR42083">
    <property type="entry name" value="MARVEL DOMAIN-CONTAINING PROTEIN"/>
    <property type="match status" value="1"/>
</dbReference>
<feature type="transmembrane region" description="Helical" evidence="1">
    <location>
        <begin position="154"/>
        <end position="179"/>
    </location>
</feature>
<keyword evidence="1" id="KW-1133">Transmembrane helix</keyword>
<keyword evidence="3" id="KW-1185">Reference proteome</keyword>
<accession>A0A9P7GZI0</accession>
<evidence type="ECO:0008006" key="4">
    <source>
        <dbReference type="Google" id="ProtNLM"/>
    </source>
</evidence>
<keyword evidence="1" id="KW-0472">Membrane</keyword>
<feature type="transmembrane region" description="Helical" evidence="1">
    <location>
        <begin position="47"/>
        <end position="66"/>
    </location>
</feature>
<gene>
    <name evidence="2" type="ORF">KAF25_009161</name>
</gene>
<dbReference type="EMBL" id="JAGPUO010000027">
    <property type="protein sequence ID" value="KAG5655662.1"/>
    <property type="molecule type" value="Genomic_DNA"/>
</dbReference>
<feature type="transmembrane region" description="Helical" evidence="1">
    <location>
        <begin position="81"/>
        <end position="102"/>
    </location>
</feature>
<dbReference type="Proteomes" id="UP000782241">
    <property type="component" value="Unassembled WGS sequence"/>
</dbReference>
<sequence>MRLISSSTRRSPHSFWELAPSQRIPMPPTTAADYWEKKGVAGLISRAITRTLQCIFAIVVAVLYGLDLQQATDNNAKAGSAWIYAEFVAGVSMIICIAHLFLTTAVWYWGVLDGFIFILWLAQFGVFASFYLGTGEPLENDEFAASVSHDRMRSAVWVNFISMLLWLVTTTQGIMGCCARRRKAQQENKFIELGSVGEP</sequence>
<keyword evidence="1" id="KW-0812">Transmembrane</keyword>
<organism evidence="2 3">
    <name type="scientific">Fusarium avenaceum</name>
    <dbReference type="NCBI Taxonomy" id="40199"/>
    <lineage>
        <taxon>Eukaryota</taxon>
        <taxon>Fungi</taxon>
        <taxon>Dikarya</taxon>
        <taxon>Ascomycota</taxon>
        <taxon>Pezizomycotina</taxon>
        <taxon>Sordariomycetes</taxon>
        <taxon>Hypocreomycetidae</taxon>
        <taxon>Hypocreales</taxon>
        <taxon>Nectriaceae</taxon>
        <taxon>Fusarium</taxon>
        <taxon>Fusarium tricinctum species complex</taxon>
    </lineage>
</organism>
<evidence type="ECO:0000256" key="1">
    <source>
        <dbReference type="SAM" id="Phobius"/>
    </source>
</evidence>
<dbReference type="PANTHER" id="PTHR42083:SF1">
    <property type="entry name" value="MARVEL DOMAIN-CONTAINING PROTEIN"/>
    <property type="match status" value="1"/>
</dbReference>
<comment type="caution">
    <text evidence="2">The sequence shown here is derived from an EMBL/GenBank/DDBJ whole genome shotgun (WGS) entry which is preliminary data.</text>
</comment>
<protein>
    <recommendedName>
        <fullName evidence="4">MARVEL domain-containing protein</fullName>
    </recommendedName>
</protein>
<name>A0A9P7GZI0_9HYPO</name>
<dbReference type="AlphaFoldDB" id="A0A9P7GZI0"/>
<feature type="transmembrane region" description="Helical" evidence="1">
    <location>
        <begin position="114"/>
        <end position="134"/>
    </location>
</feature>